<dbReference type="InterPro" id="IPR002935">
    <property type="entry name" value="SAM_O-MeTrfase"/>
</dbReference>
<dbReference type="PROSITE" id="PS51682">
    <property type="entry name" value="SAM_OMT_I"/>
    <property type="match status" value="1"/>
</dbReference>
<dbReference type="AlphaFoldDB" id="A0A8H4AF12"/>
<evidence type="ECO:0000256" key="3">
    <source>
        <dbReference type="ARBA" id="ARBA00022691"/>
    </source>
</evidence>
<dbReference type="GO" id="GO:0008171">
    <property type="term" value="F:O-methyltransferase activity"/>
    <property type="evidence" value="ECO:0007669"/>
    <property type="project" value="InterPro"/>
</dbReference>
<dbReference type="Pfam" id="PF01596">
    <property type="entry name" value="Methyltransf_3"/>
    <property type="match status" value="1"/>
</dbReference>
<protein>
    <submittedName>
        <fullName evidence="5">O-methyltransferase</fullName>
    </submittedName>
</protein>
<reference evidence="5 6" key="1">
    <citation type="journal article" date="2019" name="Environ. Microbiol.">
        <title>At the nexus of three kingdoms: the genome of the mycorrhizal fungus Gigaspora margarita provides insights into plant, endobacterial and fungal interactions.</title>
        <authorList>
            <person name="Venice F."/>
            <person name="Ghignone S."/>
            <person name="Salvioli di Fossalunga A."/>
            <person name="Amselem J."/>
            <person name="Novero M."/>
            <person name="Xianan X."/>
            <person name="Sedzielewska Toro K."/>
            <person name="Morin E."/>
            <person name="Lipzen A."/>
            <person name="Grigoriev I.V."/>
            <person name="Henrissat B."/>
            <person name="Martin F.M."/>
            <person name="Bonfante P."/>
        </authorList>
    </citation>
    <scope>NUCLEOTIDE SEQUENCE [LARGE SCALE GENOMIC DNA]</scope>
    <source>
        <strain evidence="5 6">BEG34</strain>
    </source>
</reference>
<comment type="caution">
    <text evidence="5">The sequence shown here is derived from an EMBL/GenBank/DDBJ whole genome shotgun (WGS) entry which is preliminary data.</text>
</comment>
<keyword evidence="2 5" id="KW-0808">Transferase</keyword>
<evidence type="ECO:0000256" key="1">
    <source>
        <dbReference type="ARBA" id="ARBA00022603"/>
    </source>
</evidence>
<proteinExistence type="inferred from homology"/>
<sequence>MFYRLNILRIAIKNRFFPVQNSIPKQNFYRSLSVLNTSDEQYSTAHSIKQSPILESVHEKTLASGQFSIMMVSSLQGSFLKSLVQMSKATKVLEIGSFTGYSALCIAEGLKERGPEAKIVTLEKDEEFFKTAKENVESSGLGHMIELKLGAALDTLSTLDNAIQYDLIFIDADKENYINYYNTILERNLLSDDGTIIADNVLFSGFVSQVGEGKDPFYLQPIYKSAAEHLHLFNEYVAKDQRTTQVILPCFDGLSIIRKRKV</sequence>
<dbReference type="Proteomes" id="UP000439903">
    <property type="component" value="Unassembled WGS sequence"/>
</dbReference>
<keyword evidence="1 5" id="KW-0489">Methyltransferase</keyword>
<keyword evidence="3" id="KW-0949">S-adenosyl-L-methionine</keyword>
<dbReference type="OrthoDB" id="10251242at2759"/>
<dbReference type="PANTHER" id="PTHR10509:SF14">
    <property type="entry name" value="CAFFEOYL-COA O-METHYLTRANSFERASE 3-RELATED"/>
    <property type="match status" value="1"/>
</dbReference>
<accession>A0A8H4AF12</accession>
<evidence type="ECO:0000256" key="4">
    <source>
        <dbReference type="ARBA" id="ARBA00023453"/>
    </source>
</evidence>
<name>A0A8H4AF12_GIGMA</name>
<dbReference type="GO" id="GO:0032259">
    <property type="term" value="P:methylation"/>
    <property type="evidence" value="ECO:0007669"/>
    <property type="project" value="UniProtKB-KW"/>
</dbReference>
<dbReference type="GO" id="GO:0008757">
    <property type="term" value="F:S-adenosylmethionine-dependent methyltransferase activity"/>
    <property type="evidence" value="ECO:0007669"/>
    <property type="project" value="TreeGrafter"/>
</dbReference>
<evidence type="ECO:0000256" key="2">
    <source>
        <dbReference type="ARBA" id="ARBA00022679"/>
    </source>
</evidence>
<dbReference type="Gene3D" id="3.40.50.150">
    <property type="entry name" value="Vaccinia Virus protein VP39"/>
    <property type="match status" value="1"/>
</dbReference>
<evidence type="ECO:0000313" key="6">
    <source>
        <dbReference type="Proteomes" id="UP000439903"/>
    </source>
</evidence>
<dbReference type="CDD" id="cd02440">
    <property type="entry name" value="AdoMet_MTases"/>
    <property type="match status" value="1"/>
</dbReference>
<dbReference type="SUPFAM" id="SSF53335">
    <property type="entry name" value="S-adenosyl-L-methionine-dependent methyltransferases"/>
    <property type="match status" value="1"/>
</dbReference>
<evidence type="ECO:0000313" key="5">
    <source>
        <dbReference type="EMBL" id="KAF0488007.1"/>
    </source>
</evidence>
<dbReference type="PANTHER" id="PTHR10509">
    <property type="entry name" value="O-METHYLTRANSFERASE-RELATED"/>
    <property type="match status" value="1"/>
</dbReference>
<keyword evidence="6" id="KW-1185">Reference proteome</keyword>
<gene>
    <name evidence="5" type="ORF">F8M41_022461</name>
</gene>
<organism evidence="5 6">
    <name type="scientific">Gigaspora margarita</name>
    <dbReference type="NCBI Taxonomy" id="4874"/>
    <lineage>
        <taxon>Eukaryota</taxon>
        <taxon>Fungi</taxon>
        <taxon>Fungi incertae sedis</taxon>
        <taxon>Mucoromycota</taxon>
        <taxon>Glomeromycotina</taxon>
        <taxon>Glomeromycetes</taxon>
        <taxon>Diversisporales</taxon>
        <taxon>Gigasporaceae</taxon>
        <taxon>Gigaspora</taxon>
    </lineage>
</organism>
<dbReference type="InterPro" id="IPR029063">
    <property type="entry name" value="SAM-dependent_MTases_sf"/>
</dbReference>
<dbReference type="InterPro" id="IPR050362">
    <property type="entry name" value="Cation-dep_OMT"/>
</dbReference>
<comment type="similarity">
    <text evidence="4">Belongs to the class I-like SAM-binding methyltransferase superfamily. Cation-dependent O-methyltransferase family.</text>
</comment>
<dbReference type="EMBL" id="WTPW01000696">
    <property type="protein sequence ID" value="KAF0488007.1"/>
    <property type="molecule type" value="Genomic_DNA"/>
</dbReference>